<dbReference type="RefSeq" id="YP_009207117.1">
    <property type="nucleotide sequence ID" value="NC_028892.1"/>
</dbReference>
<evidence type="ECO:0000259" key="1">
    <source>
        <dbReference type="Pfam" id="PF14594"/>
    </source>
</evidence>
<keyword evidence="3" id="KW-1185">Reference proteome</keyword>
<dbReference type="EMBL" id="KT152029">
    <property type="protein sequence ID" value="AKY03330.1"/>
    <property type="molecule type" value="Genomic_DNA"/>
</dbReference>
<protein>
    <submittedName>
        <fullName evidence="2">Minor tail protein</fullName>
    </submittedName>
</protein>
<organism evidence="2 3">
    <name type="scientific">Streptomyces phage Caliburn</name>
    <dbReference type="NCBI Taxonomy" id="1690425"/>
    <lineage>
        <taxon>Viruses</taxon>
        <taxon>Duplodnaviria</taxon>
        <taxon>Heunggongvirae</taxon>
        <taxon>Uroviricota</taxon>
        <taxon>Caudoviricetes</taxon>
        <taxon>Arquatrovirinae</taxon>
        <taxon>Likavirus</taxon>
        <taxon>Likavirus caliburn</taxon>
    </lineage>
</organism>
<proteinExistence type="predicted"/>
<name>A0A0K1Y896_9CAUD</name>
<feature type="domain" description="Gp28/Gp37-like" evidence="1">
    <location>
        <begin position="7"/>
        <end position="358"/>
    </location>
</feature>
<dbReference type="OrthoDB" id="3439at10239"/>
<dbReference type="KEGG" id="vg:26633609"/>
<gene>
    <name evidence="2" type="ORF">SEA_CALIBURN_20</name>
</gene>
<evidence type="ECO:0000313" key="2">
    <source>
        <dbReference type="EMBL" id="AKY03330.1"/>
    </source>
</evidence>
<dbReference type="InterPro" id="IPR029432">
    <property type="entry name" value="Gp28/Gp37-like_dom"/>
</dbReference>
<evidence type="ECO:0000313" key="3">
    <source>
        <dbReference type="Proteomes" id="UP000202677"/>
    </source>
</evidence>
<dbReference type="GeneID" id="26633609"/>
<sequence length="404" mass="43771">MKLRDLTVEVRDKDLNRVGAIRPEELILELEDQFNNVGTWKLTLAAEHPLSTALRTPGSGVIVTGPTDILMSGPTTKNEYASTPEDPGGSIVFEGISDTCILSDHLAFPDPSNVNPTTQTLAHDVRTGNVETIMHAYVNANIGPSAPLARRKANLIMGTNGARGPVVRKTARFPVLGNLLSELAILADLGFRVVQRDDNLVFETYEVTDRSAYIRLDIWNNTLAGARVAITPPSATRIIVAGQGELVDRNFREVTTAESVAGETEWGRRIEVFKDQRNTNENDELDDSGLEILKEKGFTAVAAQAVPMEDSSVEFGRDWGMGDQVSVVVNEQELTATVTGMVLKATNEGFRVGALIGDPTGFSADAAYSKRVQSTENRVSQLERNSAGGGASSDDQIMRIMGVW</sequence>
<accession>A0A0K1Y896</accession>
<dbReference type="Proteomes" id="UP000202677">
    <property type="component" value="Genome"/>
</dbReference>
<reference evidence="2 3" key="1">
    <citation type="submission" date="2015-06" db="EMBL/GenBank/DDBJ databases">
        <authorList>
            <person name="Ali D.J."/>
            <person name="Quadri S.Y."/>
            <person name="Delwel I.O."/>
            <person name="Rosado J.E."/>
            <person name="Bhuiyan S."/>
            <person name="Layton S.R."/>
            <person name="Benjamin R.C."/>
            <person name="Hughes L.E."/>
            <person name="Bradley K.W."/>
            <person name="Asai D.J."/>
            <person name="Bowman C.A."/>
            <person name="Russell D.A."/>
            <person name="Pope W.H."/>
            <person name="Jacobs-Sera D."/>
            <person name="Hendrix R.W."/>
            <person name="Hatfull G.F."/>
        </authorList>
    </citation>
    <scope>NUCLEOTIDE SEQUENCE [LARGE SCALE GENOMIC DNA]</scope>
</reference>
<dbReference type="Pfam" id="PF14594">
    <property type="entry name" value="Sipho_Gp37"/>
    <property type="match status" value="1"/>
</dbReference>